<name>A0A6V8SN14_9CLOT</name>
<accession>A0A6V8SN14</accession>
<keyword evidence="1" id="KW-0812">Transmembrane</keyword>
<protein>
    <submittedName>
        <fullName evidence="2">Uncharacterized protein</fullName>
    </submittedName>
</protein>
<dbReference type="EMBL" id="BLZR01000005">
    <property type="protein sequence ID" value="GFP78557.1"/>
    <property type="molecule type" value="Genomic_DNA"/>
</dbReference>
<sequence>MLIELLLKPFFSLLNSIVYLLPSNNFTSPTMTGIFDLLSKGLYFFGSATFILVIGNITFWSVAHIAWAIIEWVYKKIPGIN</sequence>
<keyword evidence="3" id="KW-1185">Reference proteome</keyword>
<feature type="transmembrane region" description="Helical" evidence="1">
    <location>
        <begin position="42"/>
        <end position="70"/>
    </location>
</feature>
<dbReference type="RefSeq" id="WP_183280054.1">
    <property type="nucleotide sequence ID" value="NZ_BLZR01000005.1"/>
</dbReference>
<comment type="caution">
    <text evidence="2">The sequence shown here is derived from an EMBL/GenBank/DDBJ whole genome shotgun (WGS) entry which is preliminary data.</text>
</comment>
<organism evidence="2 3">
    <name type="scientific">Clostridium fungisolvens</name>
    <dbReference type="NCBI Taxonomy" id="1604897"/>
    <lineage>
        <taxon>Bacteria</taxon>
        <taxon>Bacillati</taxon>
        <taxon>Bacillota</taxon>
        <taxon>Clostridia</taxon>
        <taxon>Eubacteriales</taxon>
        <taxon>Clostridiaceae</taxon>
        <taxon>Clostridium</taxon>
    </lineage>
</organism>
<evidence type="ECO:0000313" key="2">
    <source>
        <dbReference type="EMBL" id="GFP78557.1"/>
    </source>
</evidence>
<proteinExistence type="predicted"/>
<dbReference type="AlphaFoldDB" id="A0A6V8SN14"/>
<dbReference type="Proteomes" id="UP000580568">
    <property type="component" value="Unassembled WGS sequence"/>
</dbReference>
<evidence type="ECO:0000256" key="1">
    <source>
        <dbReference type="SAM" id="Phobius"/>
    </source>
</evidence>
<evidence type="ECO:0000313" key="3">
    <source>
        <dbReference type="Proteomes" id="UP000580568"/>
    </source>
</evidence>
<keyword evidence="1" id="KW-0472">Membrane</keyword>
<gene>
    <name evidence="2" type="ORF">bsdtw1_04794</name>
</gene>
<reference evidence="2 3" key="1">
    <citation type="submission" date="2020-07" db="EMBL/GenBank/DDBJ databases">
        <title>A new beta-1,3-glucan-decomposing anaerobic bacterium isolated from anoxic soil subjected to biological soil disinfestation.</title>
        <authorList>
            <person name="Ueki A."/>
            <person name="Tonouchi A."/>
        </authorList>
    </citation>
    <scope>NUCLEOTIDE SEQUENCE [LARGE SCALE GENOMIC DNA]</scope>
    <source>
        <strain evidence="2 3">TW1</strain>
    </source>
</reference>
<keyword evidence="1" id="KW-1133">Transmembrane helix</keyword>